<evidence type="ECO:0000313" key="6">
    <source>
        <dbReference type="EMBL" id="HFK96403.1"/>
    </source>
</evidence>
<dbReference type="AlphaFoldDB" id="A0A831ZYK5"/>
<dbReference type="CDD" id="cd02696">
    <property type="entry name" value="MurNAc-LAA"/>
    <property type="match status" value="1"/>
</dbReference>
<proteinExistence type="predicted"/>
<feature type="domain" description="MurNAc-LAA" evidence="5">
    <location>
        <begin position="450"/>
        <end position="600"/>
    </location>
</feature>
<sequence length="616" mass="67696">MKRSPSTPHSLRWIPVLAVALGMLCPLAVMGAQGDVDGRYAEARREYQRLLGRLHIPENQVLFQKNIKTFEEILRNDTQQRLADRCLFMIAQSYHHLYDARRSEDDAKKALGYYKQVAVRFPQSPLADDALFLSGILLEGQDPAEAYLEFSRVVVLFPQGDLTARARQKAEALAARPAASPVAPSGNPKTAAEDEKAAPSAGDKKPKETREPTEAASRETPQAVVEKIQHWSADEYSRVVVYVSGPVRYSRSVLPAEPKDKKPARIALDLERCGVRPKLKPMIPIMDGLLQDVRVEPSADDKTRVILDLQAMDSYRVFSLADPFRVVIDVQGKRKTEAAASAGPSAAPSATPPSASPPAPAPTPPAPARPVIKKGMPSMVEQLGLTVRRIVIDPGHGGKDKGAIGPSGLYEKDITLALAKQLKKVLEKEGGYEVILTRDTDRYVSLEERTAIANTKKADLFLSIHTNAHTDRSVGGIQTYFLNFSTDKESARVAALENAASAKQISDLEGILNELLRNTKINESSRLAREVHQGLINRLESNRKLRDLGVKQAPFYVLLGAQMPSILIEACFISNEEEERLLKDAAFQKELVQAISQGIRSYKDRLAQVGRLGEGA</sequence>
<dbReference type="GO" id="GO:0008745">
    <property type="term" value="F:N-acetylmuramoyl-L-alanine amidase activity"/>
    <property type="evidence" value="ECO:0007669"/>
    <property type="project" value="UniProtKB-EC"/>
</dbReference>
<name>A0A831ZYK5_9BACT</name>
<comment type="catalytic activity">
    <reaction evidence="1">
        <text>Hydrolyzes the link between N-acetylmuramoyl residues and L-amino acid residues in certain cell-wall glycopeptides.</text>
        <dbReference type="EC" id="3.5.1.28"/>
    </reaction>
</comment>
<dbReference type="InterPro" id="IPR002508">
    <property type="entry name" value="MurNAc-LAA_cat"/>
</dbReference>
<dbReference type="GO" id="GO:0009253">
    <property type="term" value="P:peptidoglycan catabolic process"/>
    <property type="evidence" value="ECO:0007669"/>
    <property type="project" value="InterPro"/>
</dbReference>
<dbReference type="FunFam" id="3.40.630.40:FF:000005">
    <property type="entry name" value="N-acetylmuramoyl-L-alanine amidase (AmiA)"/>
    <property type="match status" value="1"/>
</dbReference>
<evidence type="ECO:0000259" key="5">
    <source>
        <dbReference type="SMART" id="SM00646"/>
    </source>
</evidence>
<evidence type="ECO:0000256" key="2">
    <source>
        <dbReference type="ARBA" id="ARBA00011901"/>
    </source>
</evidence>
<organism evidence="6">
    <name type="scientific">Desulfacinum infernum</name>
    <dbReference type="NCBI Taxonomy" id="35837"/>
    <lineage>
        <taxon>Bacteria</taxon>
        <taxon>Pseudomonadati</taxon>
        <taxon>Thermodesulfobacteriota</taxon>
        <taxon>Syntrophobacteria</taxon>
        <taxon>Syntrophobacterales</taxon>
        <taxon>Syntrophobacteraceae</taxon>
        <taxon>Desulfacinum</taxon>
    </lineage>
</organism>
<feature type="region of interest" description="Disordered" evidence="4">
    <location>
        <begin position="173"/>
        <end position="223"/>
    </location>
</feature>
<gene>
    <name evidence="6" type="ORF">ENS06_03635</name>
</gene>
<feature type="compositionally biased region" description="Basic and acidic residues" evidence="4">
    <location>
        <begin position="191"/>
        <end position="217"/>
    </location>
</feature>
<evidence type="ECO:0000256" key="1">
    <source>
        <dbReference type="ARBA" id="ARBA00001561"/>
    </source>
</evidence>
<dbReference type="Gene3D" id="2.60.40.3500">
    <property type="match status" value="1"/>
</dbReference>
<dbReference type="SUPFAM" id="SSF53187">
    <property type="entry name" value="Zn-dependent exopeptidases"/>
    <property type="match status" value="1"/>
</dbReference>
<feature type="compositionally biased region" description="Low complexity" evidence="4">
    <location>
        <begin position="338"/>
        <end position="349"/>
    </location>
</feature>
<feature type="compositionally biased region" description="Low complexity" evidence="4">
    <location>
        <begin position="173"/>
        <end position="184"/>
    </location>
</feature>
<dbReference type="PANTHER" id="PTHR30404:SF0">
    <property type="entry name" value="N-ACETYLMURAMOYL-L-ALANINE AMIDASE AMIC"/>
    <property type="match status" value="1"/>
</dbReference>
<dbReference type="PANTHER" id="PTHR30404">
    <property type="entry name" value="N-ACETYLMURAMOYL-L-ALANINE AMIDASE"/>
    <property type="match status" value="1"/>
</dbReference>
<feature type="region of interest" description="Disordered" evidence="4">
    <location>
        <begin position="338"/>
        <end position="372"/>
    </location>
</feature>
<comment type="caution">
    <text evidence="6">The sequence shown here is derived from an EMBL/GenBank/DDBJ whole genome shotgun (WGS) entry which is preliminary data.</text>
</comment>
<dbReference type="Gene3D" id="3.40.630.40">
    <property type="entry name" value="Zn-dependent exopeptidases"/>
    <property type="match status" value="1"/>
</dbReference>
<feature type="compositionally biased region" description="Pro residues" evidence="4">
    <location>
        <begin position="350"/>
        <end position="368"/>
    </location>
</feature>
<dbReference type="InterPro" id="IPR021731">
    <property type="entry name" value="AMIN_dom"/>
</dbReference>
<accession>A0A831ZYK5</accession>
<dbReference type="GO" id="GO:0030288">
    <property type="term" value="C:outer membrane-bounded periplasmic space"/>
    <property type="evidence" value="ECO:0007669"/>
    <property type="project" value="TreeGrafter"/>
</dbReference>
<evidence type="ECO:0000256" key="3">
    <source>
        <dbReference type="ARBA" id="ARBA00022801"/>
    </source>
</evidence>
<dbReference type="InterPro" id="IPR011990">
    <property type="entry name" value="TPR-like_helical_dom_sf"/>
</dbReference>
<dbReference type="SMART" id="SM00646">
    <property type="entry name" value="Ami_3"/>
    <property type="match status" value="1"/>
</dbReference>
<protein>
    <recommendedName>
        <fullName evidence="2">N-acetylmuramoyl-L-alanine amidase</fullName>
        <ecNumber evidence="2">3.5.1.28</ecNumber>
    </recommendedName>
</protein>
<dbReference type="Gene3D" id="1.25.40.10">
    <property type="entry name" value="Tetratricopeptide repeat domain"/>
    <property type="match status" value="1"/>
</dbReference>
<keyword evidence="3" id="KW-0378">Hydrolase</keyword>
<dbReference type="Pfam" id="PF01520">
    <property type="entry name" value="Amidase_3"/>
    <property type="match status" value="1"/>
</dbReference>
<dbReference type="EMBL" id="DSTK01000012">
    <property type="protein sequence ID" value="HFK96403.1"/>
    <property type="molecule type" value="Genomic_DNA"/>
</dbReference>
<dbReference type="Pfam" id="PF11741">
    <property type="entry name" value="AMIN"/>
    <property type="match status" value="1"/>
</dbReference>
<dbReference type="InterPro" id="IPR050695">
    <property type="entry name" value="N-acetylmuramoyl_amidase_3"/>
</dbReference>
<evidence type="ECO:0000256" key="4">
    <source>
        <dbReference type="SAM" id="MobiDB-lite"/>
    </source>
</evidence>
<reference evidence="6" key="1">
    <citation type="journal article" date="2020" name="mSystems">
        <title>Genome- and Community-Level Interaction Insights into Carbon Utilization and Element Cycling Functions of Hydrothermarchaeota in Hydrothermal Sediment.</title>
        <authorList>
            <person name="Zhou Z."/>
            <person name="Liu Y."/>
            <person name="Xu W."/>
            <person name="Pan J."/>
            <person name="Luo Z.H."/>
            <person name="Li M."/>
        </authorList>
    </citation>
    <scope>NUCLEOTIDE SEQUENCE [LARGE SCALE GENOMIC DNA]</scope>
    <source>
        <strain evidence="6">SpSt-456</strain>
    </source>
</reference>
<dbReference type="EC" id="3.5.1.28" evidence="2"/>